<feature type="binding site" evidence="8">
    <location>
        <position position="42"/>
    </location>
    <ligand>
        <name>a divalent metal cation</name>
        <dbReference type="ChEBI" id="CHEBI:60240"/>
    </ligand>
</feature>
<dbReference type="Proteomes" id="UP000078532">
    <property type="component" value="Unassembled WGS sequence"/>
</dbReference>
<sequence>MRTGFGYDVHRLVEGRPLILGGVNVPYFRGLAGHSDADVLVHAVMDALLGAAGAGDIGRHFPDSDPRYAGISSLLLLEKTAHILAERGFKVHNIDAVVVAQAPKLAPYIPEMETNMTRVLGLDPGRVNVKATTTEGLGFTGAGEGIAAHAVASLEGFDRGKSRQFQNHHPFGKN</sequence>
<dbReference type="EMBL" id="LYVF01000069">
    <property type="protein sequence ID" value="OAT85190.1"/>
    <property type="molecule type" value="Genomic_DNA"/>
</dbReference>
<dbReference type="PANTHER" id="PTHR43181">
    <property type="entry name" value="2-C-METHYL-D-ERYTHRITOL 2,4-CYCLODIPHOSPHATE SYNTHASE, CHLOROPLASTIC"/>
    <property type="match status" value="1"/>
</dbReference>
<dbReference type="PANTHER" id="PTHR43181:SF1">
    <property type="entry name" value="2-C-METHYL-D-ERYTHRITOL 2,4-CYCLODIPHOSPHATE SYNTHASE, CHLOROPLASTIC"/>
    <property type="match status" value="1"/>
</dbReference>
<feature type="binding site" evidence="8">
    <location>
        <begin position="132"/>
        <end position="135"/>
    </location>
    <ligand>
        <name>4-CDP-2-C-methyl-D-erythritol 2-phosphate</name>
        <dbReference type="ChEBI" id="CHEBI:57919"/>
    </ligand>
</feature>
<evidence type="ECO:0000313" key="11">
    <source>
        <dbReference type="EMBL" id="OAT85190.1"/>
    </source>
</evidence>
<evidence type="ECO:0000256" key="2">
    <source>
        <dbReference type="ARBA" id="ARBA00004709"/>
    </source>
</evidence>
<evidence type="ECO:0000256" key="5">
    <source>
        <dbReference type="ARBA" id="ARBA00022723"/>
    </source>
</evidence>
<evidence type="ECO:0000256" key="4">
    <source>
        <dbReference type="ARBA" id="ARBA00012579"/>
    </source>
</evidence>
<dbReference type="RefSeq" id="WP_066666930.1">
    <property type="nucleotide sequence ID" value="NZ_LYVF01000069.1"/>
</dbReference>
<dbReference type="CDD" id="cd00554">
    <property type="entry name" value="MECDP_synthase"/>
    <property type="match status" value="1"/>
</dbReference>
<keyword evidence="5 8" id="KW-0479">Metal-binding</keyword>
<comment type="caution">
    <text evidence="11">The sequence shown here is derived from an EMBL/GenBank/DDBJ whole genome shotgun (WGS) entry which is preliminary data.</text>
</comment>
<dbReference type="GO" id="GO:0046872">
    <property type="term" value="F:metal ion binding"/>
    <property type="evidence" value="ECO:0007669"/>
    <property type="project" value="UniProtKB-KW"/>
</dbReference>
<dbReference type="GO" id="GO:0019288">
    <property type="term" value="P:isopentenyl diphosphate biosynthetic process, methylerythritol 4-phosphate pathway"/>
    <property type="evidence" value="ECO:0007669"/>
    <property type="project" value="UniProtKB-UniRule"/>
</dbReference>
<dbReference type="HAMAP" id="MF_00107">
    <property type="entry name" value="IspF"/>
    <property type="match status" value="1"/>
</dbReference>
<feature type="binding site" evidence="8">
    <location>
        <begin position="56"/>
        <end position="58"/>
    </location>
    <ligand>
        <name>4-CDP-2-C-methyl-D-erythritol 2-phosphate</name>
        <dbReference type="ChEBI" id="CHEBI:57919"/>
    </ligand>
</feature>
<feature type="binding site" evidence="8">
    <location>
        <begin position="34"/>
        <end position="35"/>
    </location>
    <ligand>
        <name>4-CDP-2-C-methyl-D-erythritol 2-phosphate</name>
        <dbReference type="ChEBI" id="CHEBI:57919"/>
    </ligand>
</feature>
<reference evidence="11 12" key="1">
    <citation type="submission" date="2016-04" db="EMBL/GenBank/DDBJ databases">
        <authorList>
            <person name="Evans L.H."/>
            <person name="Alamgir A."/>
            <person name="Owens N."/>
            <person name="Weber N.D."/>
            <person name="Virtaneva K."/>
            <person name="Barbian K."/>
            <person name="Babar A."/>
            <person name="Rosenke K."/>
        </authorList>
    </citation>
    <scope>NUCLEOTIDE SEQUENCE [LARGE SCALE GENOMIC DNA]</scope>
    <source>
        <strain evidence="11 12">LMa1</strain>
    </source>
</reference>
<feature type="domain" description="2-C-methyl-D-erythritol 2,4-cyclodiphosphate synthase" evidence="10">
    <location>
        <begin position="1"/>
        <end position="154"/>
    </location>
</feature>
<evidence type="ECO:0000256" key="9">
    <source>
        <dbReference type="RuleBase" id="RU004395"/>
    </source>
</evidence>
<comment type="cofactor">
    <cofactor evidence="8">
        <name>a divalent metal cation</name>
        <dbReference type="ChEBI" id="CHEBI:60240"/>
    </cofactor>
    <text evidence="8">Binds 1 divalent metal cation per subunit.</text>
</comment>
<dbReference type="Pfam" id="PF02542">
    <property type="entry name" value="YgbB"/>
    <property type="match status" value="1"/>
</dbReference>
<dbReference type="GO" id="GO:0008685">
    <property type="term" value="F:2-C-methyl-D-erythritol 2,4-cyclodiphosphate synthase activity"/>
    <property type="evidence" value="ECO:0007669"/>
    <property type="project" value="UniProtKB-UniRule"/>
</dbReference>
<name>A0A1B7LGK2_9FIRM</name>
<dbReference type="SUPFAM" id="SSF69765">
    <property type="entry name" value="IpsF-like"/>
    <property type="match status" value="1"/>
</dbReference>
<comment type="subunit">
    <text evidence="8">Homotrimer.</text>
</comment>
<feature type="site" description="Transition state stabilizer" evidence="8">
    <location>
        <position position="34"/>
    </location>
</feature>
<dbReference type="AlphaFoldDB" id="A0A1B7LGK2"/>
<dbReference type="EC" id="4.6.1.12" evidence="4 8"/>
<dbReference type="UniPathway" id="UPA00056">
    <property type="reaction ID" value="UER00095"/>
</dbReference>
<evidence type="ECO:0000259" key="10">
    <source>
        <dbReference type="Pfam" id="PF02542"/>
    </source>
</evidence>
<evidence type="ECO:0000256" key="3">
    <source>
        <dbReference type="ARBA" id="ARBA00008480"/>
    </source>
</evidence>
<feature type="binding site" evidence="8">
    <location>
        <position position="10"/>
    </location>
    <ligand>
        <name>a divalent metal cation</name>
        <dbReference type="ChEBI" id="CHEBI:60240"/>
    </ligand>
</feature>
<gene>
    <name evidence="8" type="primary">ispF</name>
    <name evidence="11" type="ORF">A6M21_06480</name>
</gene>
<organism evidence="11 12">
    <name type="scientific">Desulfotomaculum copahuensis</name>
    <dbReference type="NCBI Taxonomy" id="1838280"/>
    <lineage>
        <taxon>Bacteria</taxon>
        <taxon>Bacillati</taxon>
        <taxon>Bacillota</taxon>
        <taxon>Clostridia</taxon>
        <taxon>Eubacteriales</taxon>
        <taxon>Desulfotomaculaceae</taxon>
        <taxon>Desulfotomaculum</taxon>
    </lineage>
</organism>
<dbReference type="NCBIfam" id="TIGR00151">
    <property type="entry name" value="ispF"/>
    <property type="match status" value="1"/>
</dbReference>
<dbReference type="Gene3D" id="3.30.1330.50">
    <property type="entry name" value="2-C-methyl-D-erythritol 2,4-cyclodiphosphate synthase"/>
    <property type="match status" value="1"/>
</dbReference>
<dbReference type="InterPro" id="IPR020555">
    <property type="entry name" value="MECDP_synthase_CS"/>
</dbReference>
<evidence type="ECO:0000256" key="1">
    <source>
        <dbReference type="ARBA" id="ARBA00000200"/>
    </source>
</evidence>
<evidence type="ECO:0000256" key="6">
    <source>
        <dbReference type="ARBA" id="ARBA00023229"/>
    </source>
</evidence>
<feature type="binding site" evidence="8">
    <location>
        <begin position="61"/>
        <end position="65"/>
    </location>
    <ligand>
        <name>4-CDP-2-C-methyl-D-erythritol 2-phosphate</name>
        <dbReference type="ChEBI" id="CHEBI:57919"/>
    </ligand>
</feature>
<dbReference type="InterPro" id="IPR003526">
    <property type="entry name" value="MECDP_synthase"/>
</dbReference>
<dbReference type="PROSITE" id="PS01350">
    <property type="entry name" value="ISPF"/>
    <property type="match status" value="1"/>
</dbReference>
<keyword evidence="6 8" id="KW-0414">Isoprene biosynthesis</keyword>
<evidence type="ECO:0000313" key="12">
    <source>
        <dbReference type="Proteomes" id="UP000078532"/>
    </source>
</evidence>
<comment type="catalytic activity">
    <reaction evidence="1 8 9">
        <text>4-CDP-2-C-methyl-D-erythritol 2-phosphate = 2-C-methyl-D-erythritol 2,4-cyclic diphosphate + CMP</text>
        <dbReference type="Rhea" id="RHEA:23864"/>
        <dbReference type="ChEBI" id="CHEBI:57919"/>
        <dbReference type="ChEBI" id="CHEBI:58483"/>
        <dbReference type="ChEBI" id="CHEBI:60377"/>
        <dbReference type="EC" id="4.6.1.12"/>
    </reaction>
</comment>
<evidence type="ECO:0000256" key="7">
    <source>
        <dbReference type="ARBA" id="ARBA00023239"/>
    </source>
</evidence>
<accession>A0A1B7LGK2</accession>
<dbReference type="InterPro" id="IPR036571">
    <property type="entry name" value="MECDP_synthase_sf"/>
</dbReference>
<keyword evidence="7 8" id="KW-0456">Lyase</keyword>
<comment type="caution">
    <text evidence="8">Lacks conserved residue(s) required for the propagation of feature annotation.</text>
</comment>
<proteinExistence type="inferred from homology"/>
<dbReference type="STRING" id="1838280.A6M21_06480"/>
<keyword evidence="12" id="KW-1185">Reference proteome</keyword>
<evidence type="ECO:0000256" key="8">
    <source>
        <dbReference type="HAMAP-Rule" id="MF_00107"/>
    </source>
</evidence>
<feature type="binding site" evidence="8">
    <location>
        <begin position="8"/>
        <end position="10"/>
    </location>
    <ligand>
        <name>4-CDP-2-C-methyl-D-erythritol 2-phosphate</name>
        <dbReference type="ChEBI" id="CHEBI:57919"/>
    </ligand>
</feature>
<comment type="pathway">
    <text evidence="2 8">Isoprenoid biosynthesis; isopentenyl diphosphate biosynthesis via DXP pathway; isopentenyl diphosphate from 1-deoxy-D-xylulose 5-phosphate: step 4/6.</text>
</comment>
<protein>
    <recommendedName>
        <fullName evidence="4 8">2-C-methyl-D-erythritol 2,4-cyclodiphosphate synthase</fullName>
        <shortName evidence="8">MECDP-synthase</shortName>
        <shortName evidence="8">MECPP-synthase</shortName>
        <shortName evidence="8">MECPS</shortName>
        <ecNumber evidence="4 8">4.6.1.12</ecNumber>
    </recommendedName>
</protein>
<dbReference type="GO" id="GO:0016114">
    <property type="term" value="P:terpenoid biosynthetic process"/>
    <property type="evidence" value="ECO:0007669"/>
    <property type="project" value="InterPro"/>
</dbReference>
<feature type="binding site" evidence="8">
    <location>
        <position position="139"/>
    </location>
    <ligand>
        <name>4-CDP-2-C-methyl-D-erythritol 2-phosphate</name>
        <dbReference type="ChEBI" id="CHEBI:57919"/>
    </ligand>
</feature>
<comment type="similarity">
    <text evidence="3 8 9">Belongs to the IspF family.</text>
</comment>
<feature type="binding site" evidence="8">
    <location>
        <position position="8"/>
    </location>
    <ligand>
        <name>a divalent metal cation</name>
        <dbReference type="ChEBI" id="CHEBI:60240"/>
    </ligand>
</feature>
<dbReference type="FunFam" id="3.30.1330.50:FF:000001">
    <property type="entry name" value="2-C-methyl-D-erythritol 2,4-cyclodiphosphate synthase"/>
    <property type="match status" value="1"/>
</dbReference>
<feature type="site" description="Transition state stabilizer" evidence="8">
    <location>
        <position position="133"/>
    </location>
</feature>
<comment type="function">
    <text evidence="8">Involved in the biosynthesis of isopentenyl diphosphate (IPP) and dimethylallyl diphosphate (DMAPP), two major building blocks of isoprenoid compounds. Catalyzes the conversion of 4-diphosphocytidyl-2-C-methyl-D-erythritol 2-phosphate (CDP-ME2P) to 2-C-methyl-D-erythritol 2,4-cyclodiphosphate (ME-CPP) with a corresponding release of cytidine 5-monophosphate (CMP).</text>
</comment>